<dbReference type="AlphaFoldDB" id="A0A832X597"/>
<dbReference type="GO" id="GO:0030490">
    <property type="term" value="P:maturation of SSU-rRNA"/>
    <property type="evidence" value="ECO:0007669"/>
    <property type="project" value="TreeGrafter"/>
</dbReference>
<feature type="domain" description="Ribonuclease PIN" evidence="4">
    <location>
        <begin position="5"/>
        <end position="88"/>
    </location>
</feature>
<evidence type="ECO:0000256" key="1">
    <source>
        <dbReference type="ARBA" id="ARBA00022722"/>
    </source>
</evidence>
<evidence type="ECO:0000256" key="2">
    <source>
        <dbReference type="ARBA" id="ARBA00022723"/>
    </source>
</evidence>
<dbReference type="Pfam" id="PF17146">
    <property type="entry name" value="PIN_6"/>
    <property type="match status" value="1"/>
</dbReference>
<evidence type="ECO:0000256" key="3">
    <source>
        <dbReference type="ARBA" id="ARBA00022801"/>
    </source>
</evidence>
<dbReference type="InterPro" id="IPR039907">
    <property type="entry name" value="NOB1"/>
</dbReference>
<proteinExistence type="predicted"/>
<comment type="caution">
    <text evidence="5">The sequence shown here is derived from an EMBL/GenBank/DDBJ whole genome shotgun (WGS) entry which is preliminary data.</text>
</comment>
<protein>
    <recommendedName>
        <fullName evidence="4">Ribonuclease PIN domain-containing protein</fullName>
    </recommendedName>
</protein>
<dbReference type="GO" id="GO:0030688">
    <property type="term" value="C:preribosome, small subunit precursor"/>
    <property type="evidence" value="ECO:0007669"/>
    <property type="project" value="TreeGrafter"/>
</dbReference>
<dbReference type="PANTHER" id="PTHR12814:SF2">
    <property type="entry name" value="RNA-BINDING PROTEIN NOB1"/>
    <property type="match status" value="1"/>
</dbReference>
<keyword evidence="2" id="KW-0479">Metal-binding</keyword>
<dbReference type="GO" id="GO:0004521">
    <property type="term" value="F:RNA endonuclease activity"/>
    <property type="evidence" value="ECO:0007669"/>
    <property type="project" value="TreeGrafter"/>
</dbReference>
<evidence type="ECO:0000313" key="5">
    <source>
        <dbReference type="EMBL" id="HIJ99644.1"/>
    </source>
</evidence>
<sequence length="161" mass="17866">MTTYILDASAIQSGFEALGFSEDLFSTPSVIEEVRNKFLAYNLSLAVSLDKIKLEIPAENYINHVSETARKSGDRLSDNDIGLIALALKRKSAGRVRIVTDDYGIQNVSSLLGIDFLPMGTEGIKEIIEWVYYCPACFKKHSPSIDICDVCGTKIKRKKRA</sequence>
<reference evidence="5 6" key="1">
    <citation type="journal article" name="Nat. Commun.">
        <title>Undinarchaeota illuminate DPANN phylogeny and the impact of gene transfer on archaeal evolution.</title>
        <authorList>
            <person name="Dombrowski N."/>
            <person name="Williams T.A."/>
            <person name="Sun J."/>
            <person name="Woodcroft B.J."/>
            <person name="Lee J.H."/>
            <person name="Minh B.Q."/>
            <person name="Rinke C."/>
            <person name="Spang A."/>
        </authorList>
    </citation>
    <scope>NUCLEOTIDE SEQUENCE [LARGE SCALE GENOMIC DNA]</scope>
    <source>
        <strain evidence="5">MAG_bin17</strain>
    </source>
</reference>
<name>A0A832X597_9ARCH</name>
<dbReference type="InterPro" id="IPR033411">
    <property type="entry name" value="Ribonuclease_PIN"/>
</dbReference>
<dbReference type="GO" id="GO:0016787">
    <property type="term" value="F:hydrolase activity"/>
    <property type="evidence" value="ECO:0007669"/>
    <property type="project" value="UniProtKB-KW"/>
</dbReference>
<dbReference type="Proteomes" id="UP000604391">
    <property type="component" value="Unassembled WGS sequence"/>
</dbReference>
<keyword evidence="3" id="KW-0378">Hydrolase</keyword>
<evidence type="ECO:0000259" key="4">
    <source>
        <dbReference type="Pfam" id="PF17146"/>
    </source>
</evidence>
<dbReference type="EMBL" id="DVAD01000014">
    <property type="protein sequence ID" value="HIJ99644.1"/>
    <property type="molecule type" value="Genomic_DNA"/>
</dbReference>
<keyword evidence="6" id="KW-1185">Reference proteome</keyword>
<accession>A0A832X597</accession>
<dbReference type="GO" id="GO:0046872">
    <property type="term" value="F:metal ion binding"/>
    <property type="evidence" value="ECO:0007669"/>
    <property type="project" value="UniProtKB-KW"/>
</dbReference>
<dbReference type="PANTHER" id="PTHR12814">
    <property type="entry name" value="RNA-BINDING PROTEIN NOB1"/>
    <property type="match status" value="1"/>
</dbReference>
<gene>
    <name evidence="5" type="ORF">H1011_02370</name>
</gene>
<dbReference type="Gene3D" id="3.40.50.1010">
    <property type="entry name" value="5'-nuclease"/>
    <property type="match status" value="1"/>
</dbReference>
<evidence type="ECO:0000313" key="6">
    <source>
        <dbReference type="Proteomes" id="UP000604391"/>
    </source>
</evidence>
<organism evidence="5 6">
    <name type="scientific">Candidatus Undinarchaeum marinum</name>
    <dbReference type="NCBI Taxonomy" id="2756141"/>
    <lineage>
        <taxon>Archaea</taxon>
        <taxon>Candidatus Undinarchaeota</taxon>
        <taxon>Candidatus Undinarchaeia</taxon>
        <taxon>Candidatus Undinarchaeales</taxon>
        <taxon>Candidatus Undinarchaeaceae</taxon>
        <taxon>Candidatus Undinarchaeum</taxon>
    </lineage>
</organism>
<keyword evidence="1" id="KW-0540">Nuclease</keyword>
<dbReference type="CDD" id="cd09876">
    <property type="entry name" value="PIN_Nob1-like"/>
    <property type="match status" value="1"/>
</dbReference>